<comment type="caution">
    <text evidence="2">The sequence shown here is derived from an EMBL/GenBank/DDBJ whole genome shotgun (WGS) entry which is preliminary data.</text>
</comment>
<evidence type="ECO:0000259" key="1">
    <source>
        <dbReference type="Pfam" id="PF07238"/>
    </source>
</evidence>
<accession>A0ABN1D7R8</accession>
<dbReference type="RefSeq" id="WP_226765987.1">
    <property type="nucleotide sequence ID" value="NZ_BAAAEO010000001.1"/>
</dbReference>
<protein>
    <submittedName>
        <fullName evidence="2">PilZ domain-containing protein</fullName>
    </submittedName>
</protein>
<feature type="domain" description="PilZ" evidence="1">
    <location>
        <begin position="503"/>
        <end position="585"/>
    </location>
</feature>
<proteinExistence type="predicted"/>
<evidence type="ECO:0000313" key="2">
    <source>
        <dbReference type="EMBL" id="GAA0536669.1"/>
    </source>
</evidence>
<dbReference type="InterPro" id="IPR009875">
    <property type="entry name" value="PilZ_domain"/>
</dbReference>
<keyword evidence="3" id="KW-1185">Reference proteome</keyword>
<dbReference type="SUPFAM" id="SSF141371">
    <property type="entry name" value="PilZ domain-like"/>
    <property type="match status" value="1"/>
</dbReference>
<evidence type="ECO:0000313" key="3">
    <source>
        <dbReference type="Proteomes" id="UP001501169"/>
    </source>
</evidence>
<sequence length="842" mass="96105">MTAADLQEYVGVIDRMKSSLNSADFDQVFSLLTSDLPKSKQFLLKMELKRMAQPCSYFIDLRGHVDGDVKPYDYMGKTHYMDDNAIKVFEAGLKQYGSYTLGLYEEVLNTENNFRVMHRKQTEDRVRNALQNDGTFTNQQAEAEPELPPQYARVIHFGQYTSRRDERMHFSIDVEVELDGKRFQASTSDLSVSGCKLKLQQAAKTDAGKLVKLHFTGLEQEFMLGLEQGVAYKIVEVSQQGANQYLRLQRQQNENEQQFAEFLQKFINGNKRRYKVNLDNVSQSLLSKGYEQFYVPRINALPVFIAVRNGQPIPICALTTDYNKAIWQYFLDEQHQAVFISICHARRLKHLLQQNSVEKSTILYSFTHAVKGKLFFYSATHEELDASEQLKALFLGFGASKPSWRVFQLNLQRSSAAQAETPLTVPVQGNIKPPPPLSSLVKQFIQDVRYIVSFTDITGNESTFWYQSYPVDQQQLKLLAQFGHKKLTNTPPCEAVAVQYVNLRSESRYLYKTAVTVKTSADSTELSGHSRDFSSKGLQLETTLPVRFSKGDILLLNLPEMQKISSKYQLSALPYEVMAVSKSRTIMNLRAVEGDQPHVGRLFFQQLIQNNRAKLTQAEESPKYPGLSTALRNLYMNAQSHFALYVHRKGIRYEINTLAKGSAGNSLHQLLAIQSKDEQQLDLSLILQNNAISLHFAQQLKQMKRFDSPKAFELYVVISRNAETEQPELHCHYDYEFMSEQAKQQYVLSALQTNVLFCYKLLLSRTGRPDTDFIAPELSYISAYAIHKAKQLEEELWSVAGVIDAIDISAEIPWRFGAQAELSQQHYARQQALLAQLKQPVS</sequence>
<dbReference type="Pfam" id="PF07238">
    <property type="entry name" value="PilZ"/>
    <property type="match status" value="2"/>
</dbReference>
<dbReference type="Gene3D" id="2.40.10.220">
    <property type="entry name" value="predicted glycosyltransferase like domains"/>
    <property type="match status" value="1"/>
</dbReference>
<dbReference type="EMBL" id="BAAAEO010000001">
    <property type="protein sequence ID" value="GAA0536669.1"/>
    <property type="molecule type" value="Genomic_DNA"/>
</dbReference>
<dbReference type="Proteomes" id="UP001501169">
    <property type="component" value="Unassembled WGS sequence"/>
</dbReference>
<name>A0ABN1D7R8_9GAMM</name>
<reference evidence="2 3" key="1">
    <citation type="journal article" date="2019" name="Int. J. Syst. Evol. Microbiol.">
        <title>The Global Catalogue of Microorganisms (GCM) 10K type strain sequencing project: providing services to taxonomists for standard genome sequencing and annotation.</title>
        <authorList>
            <consortium name="The Broad Institute Genomics Platform"/>
            <consortium name="The Broad Institute Genome Sequencing Center for Infectious Disease"/>
            <person name="Wu L."/>
            <person name="Ma J."/>
        </authorList>
    </citation>
    <scope>NUCLEOTIDE SEQUENCE [LARGE SCALE GENOMIC DNA]</scope>
    <source>
        <strain evidence="2 3">JCM 14331</strain>
    </source>
</reference>
<feature type="domain" description="PilZ" evidence="1">
    <location>
        <begin position="163"/>
        <end position="263"/>
    </location>
</feature>
<organism evidence="2 3">
    <name type="scientific">Rheinheimera aquimaris</name>
    <dbReference type="NCBI Taxonomy" id="412437"/>
    <lineage>
        <taxon>Bacteria</taxon>
        <taxon>Pseudomonadati</taxon>
        <taxon>Pseudomonadota</taxon>
        <taxon>Gammaproteobacteria</taxon>
        <taxon>Chromatiales</taxon>
        <taxon>Chromatiaceae</taxon>
        <taxon>Rheinheimera</taxon>
    </lineage>
</organism>
<gene>
    <name evidence="2" type="ORF">GCM10009098_00110</name>
</gene>